<gene>
    <name evidence="2" type="ORF">METZ01_LOCUS452563</name>
</gene>
<sequence length="96" mass="10302">MSGEDLEFRPLSPLTMGCELLGGTDWGSVDLPSVRDAIRCAIEAGITVFDTADVYGLGRSEVELSSVLGADRHDVTIVTKGGCRWVDERSGRRATT</sequence>
<proteinExistence type="predicted"/>
<dbReference type="InterPro" id="IPR053135">
    <property type="entry name" value="AKR2_Oxidoreductase"/>
</dbReference>
<feature type="non-terminal residue" evidence="2">
    <location>
        <position position="96"/>
    </location>
</feature>
<dbReference type="SUPFAM" id="SSF51430">
    <property type="entry name" value="NAD(P)-linked oxidoreductase"/>
    <property type="match status" value="1"/>
</dbReference>
<dbReference type="AlphaFoldDB" id="A0A382ZWM6"/>
<evidence type="ECO:0000313" key="2">
    <source>
        <dbReference type="EMBL" id="SVD99709.1"/>
    </source>
</evidence>
<evidence type="ECO:0000259" key="1">
    <source>
        <dbReference type="Pfam" id="PF00248"/>
    </source>
</evidence>
<dbReference type="InterPro" id="IPR036812">
    <property type="entry name" value="NAD(P)_OxRdtase_dom_sf"/>
</dbReference>
<dbReference type="Pfam" id="PF00248">
    <property type="entry name" value="Aldo_ket_red"/>
    <property type="match status" value="1"/>
</dbReference>
<name>A0A382ZWM6_9ZZZZ</name>
<protein>
    <recommendedName>
        <fullName evidence="1">NADP-dependent oxidoreductase domain-containing protein</fullName>
    </recommendedName>
</protein>
<dbReference type="PANTHER" id="PTHR43312:SF1">
    <property type="entry name" value="NADP-DEPENDENT OXIDOREDUCTASE DOMAIN-CONTAINING PROTEIN"/>
    <property type="match status" value="1"/>
</dbReference>
<dbReference type="PANTHER" id="PTHR43312">
    <property type="entry name" value="D-THREO-ALDOSE 1-DEHYDROGENASE"/>
    <property type="match status" value="1"/>
</dbReference>
<accession>A0A382ZWM6</accession>
<reference evidence="2" key="1">
    <citation type="submission" date="2018-05" db="EMBL/GenBank/DDBJ databases">
        <authorList>
            <person name="Lanie J.A."/>
            <person name="Ng W.-L."/>
            <person name="Kazmierczak K.M."/>
            <person name="Andrzejewski T.M."/>
            <person name="Davidsen T.M."/>
            <person name="Wayne K.J."/>
            <person name="Tettelin H."/>
            <person name="Glass J.I."/>
            <person name="Rusch D."/>
            <person name="Podicherti R."/>
            <person name="Tsui H.-C.T."/>
            <person name="Winkler M.E."/>
        </authorList>
    </citation>
    <scope>NUCLEOTIDE SEQUENCE</scope>
</reference>
<dbReference type="InterPro" id="IPR023210">
    <property type="entry name" value="NADP_OxRdtase_dom"/>
</dbReference>
<feature type="domain" description="NADP-dependent oxidoreductase" evidence="1">
    <location>
        <begin position="14"/>
        <end position="82"/>
    </location>
</feature>
<dbReference type="EMBL" id="UINC01187145">
    <property type="protein sequence ID" value="SVD99709.1"/>
    <property type="molecule type" value="Genomic_DNA"/>
</dbReference>
<dbReference type="Gene3D" id="3.20.20.100">
    <property type="entry name" value="NADP-dependent oxidoreductase domain"/>
    <property type="match status" value="1"/>
</dbReference>
<organism evidence="2">
    <name type="scientific">marine metagenome</name>
    <dbReference type="NCBI Taxonomy" id="408172"/>
    <lineage>
        <taxon>unclassified sequences</taxon>
        <taxon>metagenomes</taxon>
        <taxon>ecological metagenomes</taxon>
    </lineage>
</organism>